<dbReference type="PANTHER" id="PTHR35369:SF2">
    <property type="entry name" value="BLR3025 PROTEIN"/>
    <property type="match status" value="1"/>
</dbReference>
<protein>
    <recommendedName>
        <fullName evidence="3">UmuC domain-containing protein</fullName>
    </recommendedName>
</protein>
<sequence>MNDGNAVVAVNSIAASCGITVGMQRREAEALCPAIVTIDSDPTAEMARFEPIVQRIESIVPRVEVTDPGLVFVPIAGAVAYYGGERALIERIDKEIDIFGGDRRIGLAAGPFAAWQAVRKTGEREPIYVVDDDEAFLAGLDVSAIGSEDLIATFRWLGITTLGALAELPHDAILSRFGRRGAEAHLKARGVTTSVQPRDIPQDPSVEASFDPPIENLEQASFIARNLSQRLISTLAPHGLAPHRVIVTAVAQDATEWVRTWRSVDPFDDRVLAERVRWQLRAWVDGVSGGIRGGIVSLRLEPHDLSGSGRQLALEEDARSVAETQRALMEVQAVAGPDSILVAAPQGGRDPDQQVLWSRWGDEPRTPTRDPSAPWPGKIPGPSPSLVPPDPVPFTVSWFEGSPEQVRLRSRWVPVLSWAGPWRHVGRWWDGEGSSDRYQIVTSAGAYLCEVRDGSTYLIGVYD</sequence>
<reference evidence="4" key="1">
    <citation type="submission" date="2018-06" db="EMBL/GenBank/DDBJ databases">
        <authorList>
            <person name="Zhirakovskaya E."/>
        </authorList>
    </citation>
    <scope>NUCLEOTIDE SEQUENCE</scope>
</reference>
<evidence type="ECO:0000313" key="4">
    <source>
        <dbReference type="EMBL" id="VAV97653.1"/>
    </source>
</evidence>
<feature type="compositionally biased region" description="Pro residues" evidence="2">
    <location>
        <begin position="373"/>
        <end position="386"/>
    </location>
</feature>
<evidence type="ECO:0000259" key="3">
    <source>
        <dbReference type="Pfam" id="PF00817"/>
    </source>
</evidence>
<keyword evidence="1" id="KW-0227">DNA damage</keyword>
<proteinExistence type="predicted"/>
<dbReference type="Gene3D" id="3.40.1170.60">
    <property type="match status" value="1"/>
</dbReference>
<dbReference type="Pfam" id="PF00817">
    <property type="entry name" value="IMS"/>
    <property type="match status" value="1"/>
</dbReference>
<organism evidence="4">
    <name type="scientific">hydrothermal vent metagenome</name>
    <dbReference type="NCBI Taxonomy" id="652676"/>
    <lineage>
        <taxon>unclassified sequences</taxon>
        <taxon>metagenomes</taxon>
        <taxon>ecological metagenomes</taxon>
    </lineage>
</organism>
<dbReference type="InterPro" id="IPR043128">
    <property type="entry name" value="Rev_trsase/Diguanyl_cyclase"/>
</dbReference>
<evidence type="ECO:0000256" key="2">
    <source>
        <dbReference type="SAM" id="MobiDB-lite"/>
    </source>
</evidence>
<dbReference type="InterPro" id="IPR001126">
    <property type="entry name" value="UmuC"/>
</dbReference>
<dbReference type="PANTHER" id="PTHR35369">
    <property type="entry name" value="BLR3025 PROTEIN-RELATED"/>
    <property type="match status" value="1"/>
</dbReference>
<dbReference type="SUPFAM" id="SSF56672">
    <property type="entry name" value="DNA/RNA polymerases"/>
    <property type="match status" value="1"/>
</dbReference>
<accession>A0A3B0SML5</accession>
<name>A0A3B0SML5_9ZZZZ</name>
<dbReference type="AlphaFoldDB" id="A0A3B0SML5"/>
<gene>
    <name evidence="4" type="ORF">MNBD_ACTINO01-1070</name>
</gene>
<dbReference type="EMBL" id="UOEI01000214">
    <property type="protein sequence ID" value="VAV97653.1"/>
    <property type="molecule type" value="Genomic_DNA"/>
</dbReference>
<evidence type="ECO:0000256" key="1">
    <source>
        <dbReference type="ARBA" id="ARBA00022763"/>
    </source>
</evidence>
<dbReference type="InterPro" id="IPR043502">
    <property type="entry name" value="DNA/RNA_pol_sf"/>
</dbReference>
<feature type="region of interest" description="Disordered" evidence="2">
    <location>
        <begin position="188"/>
        <end position="210"/>
    </location>
</feature>
<feature type="region of interest" description="Disordered" evidence="2">
    <location>
        <begin position="344"/>
        <end position="386"/>
    </location>
</feature>
<dbReference type="GO" id="GO:0006281">
    <property type="term" value="P:DNA repair"/>
    <property type="evidence" value="ECO:0007669"/>
    <property type="project" value="InterPro"/>
</dbReference>
<dbReference type="Gene3D" id="3.30.70.270">
    <property type="match status" value="1"/>
</dbReference>
<dbReference type="InterPro" id="IPR050356">
    <property type="entry name" value="SulA_CellDiv_inhibitor"/>
</dbReference>
<dbReference type="CDD" id="cd03468">
    <property type="entry name" value="PolY_like"/>
    <property type="match status" value="1"/>
</dbReference>
<feature type="domain" description="UmuC" evidence="3">
    <location>
        <begin position="5"/>
        <end position="116"/>
    </location>
</feature>